<keyword evidence="1" id="KW-0732">Signal</keyword>
<gene>
    <name evidence="2" type="ORF">K503DRAFT_852068</name>
</gene>
<feature type="chain" id="PRO_5008597390" evidence="1">
    <location>
        <begin position="23"/>
        <end position="553"/>
    </location>
</feature>
<dbReference type="InterPro" id="IPR038921">
    <property type="entry name" value="YOR389W-like"/>
</dbReference>
<dbReference type="AlphaFoldDB" id="A0A1B7MJI5"/>
<proteinExistence type="predicted"/>
<dbReference type="PANTHER" id="PTHR35204:SF1">
    <property type="entry name" value="ENTEROTOXIN"/>
    <property type="match status" value="1"/>
</dbReference>
<feature type="signal peptide" evidence="1">
    <location>
        <begin position="1"/>
        <end position="22"/>
    </location>
</feature>
<dbReference type="OrthoDB" id="10261782at2759"/>
<name>A0A1B7MJI5_9AGAM</name>
<dbReference type="PANTHER" id="PTHR35204">
    <property type="entry name" value="YALI0A21131P"/>
    <property type="match status" value="1"/>
</dbReference>
<evidence type="ECO:0000256" key="1">
    <source>
        <dbReference type="SAM" id="SignalP"/>
    </source>
</evidence>
<evidence type="ECO:0000313" key="2">
    <source>
        <dbReference type="EMBL" id="OAX32760.1"/>
    </source>
</evidence>
<dbReference type="InParanoid" id="A0A1B7MJI5"/>
<protein>
    <submittedName>
        <fullName evidence="2">Uncharacterized protein</fullName>
    </submittedName>
</protein>
<dbReference type="STRING" id="1314800.A0A1B7MJI5"/>
<dbReference type="Proteomes" id="UP000092154">
    <property type="component" value="Unassembled WGS sequence"/>
</dbReference>
<evidence type="ECO:0000313" key="3">
    <source>
        <dbReference type="Proteomes" id="UP000092154"/>
    </source>
</evidence>
<organism evidence="2 3">
    <name type="scientific">Rhizopogon vinicolor AM-OR11-026</name>
    <dbReference type="NCBI Taxonomy" id="1314800"/>
    <lineage>
        <taxon>Eukaryota</taxon>
        <taxon>Fungi</taxon>
        <taxon>Dikarya</taxon>
        <taxon>Basidiomycota</taxon>
        <taxon>Agaricomycotina</taxon>
        <taxon>Agaricomycetes</taxon>
        <taxon>Agaricomycetidae</taxon>
        <taxon>Boletales</taxon>
        <taxon>Suillineae</taxon>
        <taxon>Rhizopogonaceae</taxon>
        <taxon>Rhizopogon</taxon>
    </lineage>
</organism>
<keyword evidence="3" id="KW-1185">Reference proteome</keyword>
<sequence>MRSASVRKATVWLFLAVERVLTAQIPLSPDYHEESLAFYSHFERNPRQWDLDEPHAVNATGNLVFETTNSLLQHWPNTRYRIGHTIIPGIVPVGTILYHGAITGPHIPTTLDWVAMEPEHSMVFCRGSLETGCWHATFAVTRPMKVLYFDGNSAAKIPEGTMDTQDLVAWSEMKPEWVGNEEQRIQDLCKWGLKNGVNGLVSEIMICNFTSHMEVISFPNLDSPRLNIGNPTDPPEDPNTVHHAFEIMHSTSWRENYPGETRIILDYSALISFYDTDLVPSLVPRRVGLERWDHRVAGISPEDIERVKDRLAQVLGRPPVTASGIDWKTVLRSVVDRYASRLDIMQYLMNITLDDAPVFLDRARKVQRQLRTMLGPYILLAALPSRGSVEVSATNSWAAPVFQGCATTHTSFIGTRGILTPSERLLLQAVRETTREICRVTTRIWASGFIAGLDPLYPAEDLPADRIRTLMGEWKEDMARLMSWLDWSVWVKCRPACGVEEMCYLPTWPFGFFPSDHPFQAWSSASKPWPDPNKGEWKRPQPKCIRRLEPYAF</sequence>
<accession>A0A1B7MJI5</accession>
<dbReference type="EMBL" id="KV448922">
    <property type="protein sequence ID" value="OAX32760.1"/>
    <property type="molecule type" value="Genomic_DNA"/>
</dbReference>
<reference evidence="2 3" key="1">
    <citation type="submission" date="2016-06" db="EMBL/GenBank/DDBJ databases">
        <title>Comparative genomics of the ectomycorrhizal sister species Rhizopogon vinicolor and Rhizopogon vesiculosus (Basidiomycota: Boletales) reveals a divergence of the mating type B locus.</title>
        <authorList>
            <consortium name="DOE Joint Genome Institute"/>
            <person name="Mujic A.B."/>
            <person name="Kuo A."/>
            <person name="Tritt A."/>
            <person name="Lipzen A."/>
            <person name="Chen C."/>
            <person name="Johnson J."/>
            <person name="Sharma A."/>
            <person name="Barry K."/>
            <person name="Grigoriev I.V."/>
            <person name="Spatafora J.W."/>
        </authorList>
    </citation>
    <scope>NUCLEOTIDE SEQUENCE [LARGE SCALE GENOMIC DNA]</scope>
    <source>
        <strain evidence="2 3">AM-OR11-026</strain>
    </source>
</reference>